<keyword evidence="5 9" id="KW-0812">Transmembrane</keyword>
<dbReference type="PANTHER" id="PTHR34702">
    <property type="entry name" value="NA(+)/H(+) ANTIPORTER SUBUNIT F1"/>
    <property type="match status" value="1"/>
</dbReference>
<evidence type="ECO:0000256" key="6">
    <source>
        <dbReference type="ARBA" id="ARBA00022989"/>
    </source>
</evidence>
<dbReference type="EMBL" id="SSND01000001">
    <property type="protein sequence ID" value="THD85865.1"/>
    <property type="molecule type" value="Genomic_DNA"/>
</dbReference>
<evidence type="ECO:0000256" key="5">
    <source>
        <dbReference type="ARBA" id="ARBA00022692"/>
    </source>
</evidence>
<evidence type="ECO:0000313" key="10">
    <source>
        <dbReference type="EMBL" id="THD85865.1"/>
    </source>
</evidence>
<keyword evidence="8" id="KW-0406">Ion transport</keyword>
<comment type="caution">
    <text evidence="10">The sequence shown here is derived from an EMBL/GenBank/DDBJ whole genome shotgun (WGS) entry which is preliminary data.</text>
</comment>
<dbReference type="OrthoDB" id="9800226at2"/>
<dbReference type="PIRSF" id="PIRSF028784">
    <property type="entry name" value="MrpF"/>
    <property type="match status" value="1"/>
</dbReference>
<sequence>MLDWALTFAFACFGVGLLFNLYRIARAPAVPDRILALDTMVINVIALLVLYGIRTGSGINFEAAMLFAMTGFVSTVAYAKFILRGDIIE</sequence>
<evidence type="ECO:0000256" key="3">
    <source>
        <dbReference type="ARBA" id="ARBA00022448"/>
    </source>
</evidence>
<gene>
    <name evidence="10" type="ORF">E7811_05220</name>
</gene>
<keyword evidence="6 9" id="KW-1133">Transmembrane helix</keyword>
<evidence type="ECO:0000256" key="8">
    <source>
        <dbReference type="PIRNR" id="PIRNR028784"/>
    </source>
</evidence>
<dbReference type="GO" id="GO:0005886">
    <property type="term" value="C:plasma membrane"/>
    <property type="evidence" value="ECO:0007669"/>
    <property type="project" value="UniProtKB-SubCell"/>
</dbReference>
<dbReference type="InterPro" id="IPR007208">
    <property type="entry name" value="MrpF/PhaF-like"/>
</dbReference>
<evidence type="ECO:0000256" key="7">
    <source>
        <dbReference type="ARBA" id="ARBA00023136"/>
    </source>
</evidence>
<evidence type="ECO:0000313" key="11">
    <source>
        <dbReference type="Proteomes" id="UP000309450"/>
    </source>
</evidence>
<keyword evidence="4 8" id="KW-1003">Cell membrane</keyword>
<accession>A0A4S3MV77</accession>
<dbReference type="Pfam" id="PF04066">
    <property type="entry name" value="MrpF_PhaF"/>
    <property type="match status" value="1"/>
</dbReference>
<evidence type="ECO:0000256" key="9">
    <source>
        <dbReference type="SAM" id="Phobius"/>
    </source>
</evidence>
<organism evidence="10 11">
    <name type="scientific">Aliigemmobacter aestuarii</name>
    <dbReference type="NCBI Taxonomy" id="1445661"/>
    <lineage>
        <taxon>Bacteria</taxon>
        <taxon>Pseudomonadati</taxon>
        <taxon>Pseudomonadota</taxon>
        <taxon>Alphaproteobacteria</taxon>
        <taxon>Rhodobacterales</taxon>
        <taxon>Paracoccaceae</taxon>
        <taxon>Aliigemmobacter</taxon>
    </lineage>
</organism>
<dbReference type="NCBIfam" id="NF004812">
    <property type="entry name" value="PRK06161.1"/>
    <property type="match status" value="1"/>
</dbReference>
<dbReference type="RefSeq" id="WP_136394240.1">
    <property type="nucleotide sequence ID" value="NZ_SSND01000001.1"/>
</dbReference>
<evidence type="ECO:0000256" key="2">
    <source>
        <dbReference type="ARBA" id="ARBA00009212"/>
    </source>
</evidence>
<proteinExistence type="inferred from homology"/>
<protein>
    <submittedName>
        <fullName evidence="10">K+/H+ antiporter subunit F</fullName>
    </submittedName>
</protein>
<comment type="subcellular location">
    <subcellularLocation>
        <location evidence="1 8">Cell membrane</location>
        <topology evidence="1 8">Multi-pass membrane protein</topology>
    </subcellularLocation>
</comment>
<keyword evidence="11" id="KW-1185">Reference proteome</keyword>
<evidence type="ECO:0000256" key="4">
    <source>
        <dbReference type="ARBA" id="ARBA00022475"/>
    </source>
</evidence>
<keyword evidence="8" id="KW-0050">Antiport</keyword>
<keyword evidence="7 8" id="KW-0472">Membrane</keyword>
<dbReference type="PANTHER" id="PTHR34702:SF1">
    <property type="entry name" value="NA(+)_H(+) ANTIPORTER SUBUNIT F"/>
    <property type="match status" value="1"/>
</dbReference>
<feature type="transmembrane region" description="Helical" evidence="9">
    <location>
        <begin position="65"/>
        <end position="83"/>
    </location>
</feature>
<dbReference type="GO" id="GO:0015385">
    <property type="term" value="F:sodium:proton antiporter activity"/>
    <property type="evidence" value="ECO:0007669"/>
    <property type="project" value="TreeGrafter"/>
</dbReference>
<reference evidence="10 11" key="1">
    <citation type="submission" date="2019-04" db="EMBL/GenBank/DDBJ databases">
        <title>Draft genome sequence of Gemmobacter aestuarii sp. nov.</title>
        <authorList>
            <person name="Hameed A."/>
            <person name="Lin S.-Y."/>
            <person name="Shahina M."/>
            <person name="Lai W.-A."/>
            <person name="Young C.-C."/>
        </authorList>
    </citation>
    <scope>NUCLEOTIDE SEQUENCE [LARGE SCALE GENOMIC DNA]</scope>
    <source>
        <strain evidence="10 11">CC-PW-75</strain>
    </source>
</reference>
<keyword evidence="3 8" id="KW-0813">Transport</keyword>
<comment type="similarity">
    <text evidence="2 8">Belongs to the CPA3 antiporters (TC 2.A.63) subunit F family.</text>
</comment>
<feature type="transmembrane region" description="Helical" evidence="9">
    <location>
        <begin position="6"/>
        <end position="22"/>
    </location>
</feature>
<dbReference type="AlphaFoldDB" id="A0A4S3MV77"/>
<evidence type="ECO:0000256" key="1">
    <source>
        <dbReference type="ARBA" id="ARBA00004651"/>
    </source>
</evidence>
<dbReference type="Proteomes" id="UP000309450">
    <property type="component" value="Unassembled WGS sequence"/>
</dbReference>
<name>A0A4S3MV77_9RHOB</name>
<feature type="transmembrane region" description="Helical" evidence="9">
    <location>
        <begin position="34"/>
        <end position="53"/>
    </location>
</feature>